<keyword evidence="4" id="KW-1003">Cell membrane</keyword>
<dbReference type="PROSITE" id="PS50109">
    <property type="entry name" value="HIS_KIN"/>
    <property type="match status" value="1"/>
</dbReference>
<dbReference type="InterPro" id="IPR050398">
    <property type="entry name" value="HssS/ArlS-like"/>
</dbReference>
<dbReference type="InterPro" id="IPR004358">
    <property type="entry name" value="Sig_transdc_His_kin-like_C"/>
</dbReference>
<keyword evidence="7 14" id="KW-0812">Transmembrane</keyword>
<dbReference type="PROSITE" id="PS50885">
    <property type="entry name" value="HAMP"/>
    <property type="match status" value="1"/>
</dbReference>
<keyword evidence="11 14" id="KW-1133">Transmembrane helix</keyword>
<dbReference type="RefSeq" id="WP_378132996.1">
    <property type="nucleotide sequence ID" value="NZ_JBHSMI010000023.1"/>
</dbReference>
<gene>
    <name evidence="17" type="ORF">ACFPOF_12470</name>
</gene>
<dbReference type="EC" id="2.7.13.3" evidence="3"/>
<dbReference type="CDD" id="cd00082">
    <property type="entry name" value="HisKA"/>
    <property type="match status" value="1"/>
</dbReference>
<dbReference type="SMART" id="SM00388">
    <property type="entry name" value="HisKA"/>
    <property type="match status" value="1"/>
</dbReference>
<dbReference type="InterPro" id="IPR003594">
    <property type="entry name" value="HATPase_dom"/>
</dbReference>
<evidence type="ECO:0000256" key="12">
    <source>
        <dbReference type="ARBA" id="ARBA00023012"/>
    </source>
</evidence>
<dbReference type="SUPFAM" id="SSF47384">
    <property type="entry name" value="Homodimeric domain of signal transducing histidine kinase"/>
    <property type="match status" value="1"/>
</dbReference>
<dbReference type="PRINTS" id="PR00344">
    <property type="entry name" value="BCTRLSENSOR"/>
</dbReference>
<evidence type="ECO:0000256" key="3">
    <source>
        <dbReference type="ARBA" id="ARBA00012438"/>
    </source>
</evidence>
<dbReference type="CDD" id="cd00075">
    <property type="entry name" value="HATPase"/>
    <property type="match status" value="1"/>
</dbReference>
<evidence type="ECO:0000256" key="6">
    <source>
        <dbReference type="ARBA" id="ARBA00022679"/>
    </source>
</evidence>
<feature type="domain" description="HAMP" evidence="16">
    <location>
        <begin position="174"/>
        <end position="226"/>
    </location>
</feature>
<keyword evidence="18" id="KW-1185">Reference proteome</keyword>
<dbReference type="Pfam" id="PF00512">
    <property type="entry name" value="HisKA"/>
    <property type="match status" value="1"/>
</dbReference>
<dbReference type="PANTHER" id="PTHR45528">
    <property type="entry name" value="SENSOR HISTIDINE KINASE CPXA"/>
    <property type="match status" value="1"/>
</dbReference>
<dbReference type="Pfam" id="PF02518">
    <property type="entry name" value="HATPase_c"/>
    <property type="match status" value="1"/>
</dbReference>
<keyword evidence="17" id="KW-0456">Lyase</keyword>
<feature type="transmembrane region" description="Helical" evidence="14">
    <location>
        <begin position="105"/>
        <end position="131"/>
    </location>
</feature>
<evidence type="ECO:0000259" key="16">
    <source>
        <dbReference type="PROSITE" id="PS50885"/>
    </source>
</evidence>
<feature type="transmembrane region" description="Helical" evidence="14">
    <location>
        <begin position="51"/>
        <end position="72"/>
    </location>
</feature>
<evidence type="ECO:0000259" key="15">
    <source>
        <dbReference type="PROSITE" id="PS50109"/>
    </source>
</evidence>
<dbReference type="Gene3D" id="6.10.340.10">
    <property type="match status" value="1"/>
</dbReference>
<feature type="transmembrane region" description="Helical" evidence="14">
    <location>
        <begin position="151"/>
        <end position="172"/>
    </location>
</feature>
<keyword evidence="8" id="KW-0547">Nucleotide-binding</keyword>
<evidence type="ECO:0000256" key="14">
    <source>
        <dbReference type="SAM" id="Phobius"/>
    </source>
</evidence>
<accession>A0ABW0HT15</accession>
<feature type="domain" description="Histidine kinase" evidence="15">
    <location>
        <begin position="241"/>
        <end position="456"/>
    </location>
</feature>
<evidence type="ECO:0000256" key="9">
    <source>
        <dbReference type="ARBA" id="ARBA00022777"/>
    </source>
</evidence>
<evidence type="ECO:0000256" key="5">
    <source>
        <dbReference type="ARBA" id="ARBA00022553"/>
    </source>
</evidence>
<dbReference type="InterPro" id="IPR003660">
    <property type="entry name" value="HAMP_dom"/>
</dbReference>
<dbReference type="InterPro" id="IPR036890">
    <property type="entry name" value="HATPase_C_sf"/>
</dbReference>
<proteinExistence type="predicted"/>
<keyword evidence="9 17" id="KW-0418">Kinase</keyword>
<dbReference type="GO" id="GO:0016829">
    <property type="term" value="F:lyase activity"/>
    <property type="evidence" value="ECO:0007669"/>
    <property type="project" value="UniProtKB-KW"/>
</dbReference>
<keyword evidence="5" id="KW-0597">Phosphoprotein</keyword>
<dbReference type="EMBL" id="JBHSMI010000023">
    <property type="protein sequence ID" value="MFC5403548.1"/>
    <property type="molecule type" value="Genomic_DNA"/>
</dbReference>
<dbReference type="SMART" id="SM00387">
    <property type="entry name" value="HATPase_c"/>
    <property type="match status" value="1"/>
</dbReference>
<evidence type="ECO:0000256" key="2">
    <source>
        <dbReference type="ARBA" id="ARBA00004651"/>
    </source>
</evidence>
<dbReference type="Gene3D" id="3.30.565.10">
    <property type="entry name" value="Histidine kinase-like ATPase, C-terminal domain"/>
    <property type="match status" value="1"/>
</dbReference>
<reference evidence="18" key="1">
    <citation type="journal article" date="2019" name="Int. J. Syst. Evol. Microbiol.">
        <title>The Global Catalogue of Microorganisms (GCM) 10K type strain sequencing project: providing services to taxonomists for standard genome sequencing and annotation.</title>
        <authorList>
            <consortium name="The Broad Institute Genomics Platform"/>
            <consortium name="The Broad Institute Genome Sequencing Center for Infectious Disease"/>
            <person name="Wu L."/>
            <person name="Ma J."/>
        </authorList>
    </citation>
    <scope>NUCLEOTIDE SEQUENCE [LARGE SCALE GENOMIC DNA]</scope>
    <source>
        <strain evidence="18">CGMCC 1.18575</strain>
    </source>
</reference>
<protein>
    <recommendedName>
        <fullName evidence="3">histidine kinase</fullName>
        <ecNumber evidence="3">2.7.13.3</ecNumber>
    </recommendedName>
</protein>
<dbReference type="CDD" id="cd06225">
    <property type="entry name" value="HAMP"/>
    <property type="match status" value="1"/>
</dbReference>
<dbReference type="InterPro" id="IPR003661">
    <property type="entry name" value="HisK_dim/P_dom"/>
</dbReference>
<dbReference type="Proteomes" id="UP001596113">
    <property type="component" value="Unassembled WGS sequence"/>
</dbReference>
<dbReference type="InterPro" id="IPR005467">
    <property type="entry name" value="His_kinase_dom"/>
</dbReference>
<comment type="subcellular location">
    <subcellularLocation>
        <location evidence="2">Cell membrane</location>
        <topology evidence="2">Multi-pass membrane protein</topology>
    </subcellularLocation>
</comment>
<name>A0ABW0HT15_9BACL</name>
<evidence type="ECO:0000256" key="8">
    <source>
        <dbReference type="ARBA" id="ARBA00022741"/>
    </source>
</evidence>
<dbReference type="InterPro" id="IPR036097">
    <property type="entry name" value="HisK_dim/P_sf"/>
</dbReference>
<evidence type="ECO:0000256" key="7">
    <source>
        <dbReference type="ARBA" id="ARBA00022692"/>
    </source>
</evidence>
<dbReference type="SUPFAM" id="SSF158472">
    <property type="entry name" value="HAMP domain-like"/>
    <property type="match status" value="1"/>
</dbReference>
<comment type="catalytic activity">
    <reaction evidence="1">
        <text>ATP + protein L-histidine = ADP + protein N-phospho-L-histidine.</text>
        <dbReference type="EC" id="2.7.13.3"/>
    </reaction>
</comment>
<dbReference type="PANTHER" id="PTHR45528:SF1">
    <property type="entry name" value="SENSOR HISTIDINE KINASE CPXA"/>
    <property type="match status" value="1"/>
</dbReference>
<dbReference type="SUPFAM" id="SSF55874">
    <property type="entry name" value="ATPase domain of HSP90 chaperone/DNA topoisomerase II/histidine kinase"/>
    <property type="match status" value="1"/>
</dbReference>
<organism evidence="17 18">
    <name type="scientific">Cohnella soli</name>
    <dbReference type="NCBI Taxonomy" id="425005"/>
    <lineage>
        <taxon>Bacteria</taxon>
        <taxon>Bacillati</taxon>
        <taxon>Bacillota</taxon>
        <taxon>Bacilli</taxon>
        <taxon>Bacillales</taxon>
        <taxon>Paenibacillaceae</taxon>
        <taxon>Cohnella</taxon>
    </lineage>
</organism>
<dbReference type="Pfam" id="PF00672">
    <property type="entry name" value="HAMP"/>
    <property type="match status" value="1"/>
</dbReference>
<feature type="transmembrane region" description="Helical" evidence="14">
    <location>
        <begin position="12"/>
        <end position="31"/>
    </location>
</feature>
<evidence type="ECO:0000256" key="1">
    <source>
        <dbReference type="ARBA" id="ARBA00000085"/>
    </source>
</evidence>
<keyword evidence="10" id="KW-0067">ATP-binding</keyword>
<keyword evidence="6" id="KW-0808">Transferase</keyword>
<dbReference type="Gene3D" id="1.10.287.130">
    <property type="match status" value="1"/>
</dbReference>
<evidence type="ECO:0000313" key="17">
    <source>
        <dbReference type="EMBL" id="MFC5403548.1"/>
    </source>
</evidence>
<sequence length="458" mass="52000">MDGKQARQRVLLLLTSLSIGVLFVFLGRFLISVNLKNPVFVGTFPWVINHVGSAPVMIVTGSILITITYFILKQLNFGADSRSAGVEIDKEKGKVKWLDTIRWRFLYLFLASIMIAVFVVITGETILYYAVDVWRLFPNNAFMNWIFKDTQTTATLMAVTGCLFFLLIFYGLTKRMIGYLKEITSGLQEISKGRLNYEIPVKSTDELGVLAYNINLMSKQLGLSMEEERRAEKTKNDLITGVSHDLRTPLTSILGFLELVEEDRYQDEVELRYYVNIAYEKSISLQRLIDDLFEYTKYSNELELGIKEMDVAGFIRQLAEEFVPSLEKAGMECRVYSDDEPRIAADGESLARAFGNLFMNAINYGAEGKRIDIIVSREEDEAVIAFKNYGEAIPEQNLPHLFERFYRVEQSRSKKTGGTGLGLAIVKSIVTRHNGTISVASNRKETVFEVRFPLYSAP</sequence>
<evidence type="ECO:0000256" key="4">
    <source>
        <dbReference type="ARBA" id="ARBA00022475"/>
    </source>
</evidence>
<evidence type="ECO:0000256" key="11">
    <source>
        <dbReference type="ARBA" id="ARBA00022989"/>
    </source>
</evidence>
<dbReference type="GO" id="GO:0016301">
    <property type="term" value="F:kinase activity"/>
    <property type="evidence" value="ECO:0007669"/>
    <property type="project" value="UniProtKB-KW"/>
</dbReference>
<keyword evidence="13 14" id="KW-0472">Membrane</keyword>
<evidence type="ECO:0000256" key="10">
    <source>
        <dbReference type="ARBA" id="ARBA00022840"/>
    </source>
</evidence>
<evidence type="ECO:0000313" key="18">
    <source>
        <dbReference type="Proteomes" id="UP001596113"/>
    </source>
</evidence>
<comment type="caution">
    <text evidence="17">The sequence shown here is derived from an EMBL/GenBank/DDBJ whole genome shotgun (WGS) entry which is preliminary data.</text>
</comment>
<evidence type="ECO:0000256" key="13">
    <source>
        <dbReference type="ARBA" id="ARBA00023136"/>
    </source>
</evidence>
<dbReference type="SMART" id="SM00304">
    <property type="entry name" value="HAMP"/>
    <property type="match status" value="1"/>
</dbReference>
<keyword evidence="12" id="KW-0902">Two-component regulatory system</keyword>